<dbReference type="GO" id="GO:0009254">
    <property type="term" value="P:peptidoglycan turnover"/>
    <property type="evidence" value="ECO:0007669"/>
    <property type="project" value="InterPro"/>
</dbReference>
<dbReference type="PANTHER" id="PTHR30605:SF0">
    <property type="entry name" value="ANHYDRO-N-ACETYLMURAMIC ACID KINASE"/>
    <property type="match status" value="1"/>
</dbReference>
<dbReference type="STRING" id="400727.A0A2T7PMT9"/>
<proteinExistence type="predicted"/>
<dbReference type="PANTHER" id="PTHR30605">
    <property type="entry name" value="ANHYDRO-N-ACETYLMURAMIC ACID KINASE"/>
    <property type="match status" value="1"/>
</dbReference>
<dbReference type="OMA" id="TGPGNMV"/>
<feature type="region of interest" description="Disordered" evidence="1">
    <location>
        <begin position="274"/>
        <end position="308"/>
    </location>
</feature>
<dbReference type="Proteomes" id="UP000245119">
    <property type="component" value="Linkage Group LG3"/>
</dbReference>
<feature type="compositionally biased region" description="Polar residues" evidence="1">
    <location>
        <begin position="274"/>
        <end position="283"/>
    </location>
</feature>
<dbReference type="Pfam" id="PF03702">
    <property type="entry name" value="AnmK"/>
    <property type="match status" value="2"/>
</dbReference>
<keyword evidence="3" id="KW-1185">Reference proteome</keyword>
<gene>
    <name evidence="2" type="ORF">C0Q70_06023</name>
</gene>
<dbReference type="GO" id="GO:0016773">
    <property type="term" value="F:phosphotransferase activity, alcohol group as acceptor"/>
    <property type="evidence" value="ECO:0007669"/>
    <property type="project" value="InterPro"/>
</dbReference>
<feature type="compositionally biased region" description="Low complexity" evidence="1">
    <location>
        <begin position="285"/>
        <end position="308"/>
    </location>
</feature>
<dbReference type="OrthoDB" id="5427593at2759"/>
<reference evidence="2 3" key="1">
    <citation type="submission" date="2018-04" db="EMBL/GenBank/DDBJ databases">
        <title>The genome of golden apple snail Pomacea canaliculata provides insight into stress tolerance and invasive adaptation.</title>
        <authorList>
            <person name="Liu C."/>
            <person name="Liu B."/>
            <person name="Ren Y."/>
            <person name="Zhang Y."/>
            <person name="Wang H."/>
            <person name="Li S."/>
            <person name="Jiang F."/>
            <person name="Yin L."/>
            <person name="Zhang G."/>
            <person name="Qian W."/>
            <person name="Fan W."/>
        </authorList>
    </citation>
    <scope>NUCLEOTIDE SEQUENCE [LARGE SCALE GENOMIC DNA]</scope>
    <source>
        <strain evidence="2">SZHN2017</strain>
        <tissue evidence="2">Muscle</tissue>
    </source>
</reference>
<name>A0A2T7PMT9_POMCA</name>
<dbReference type="GO" id="GO:0005524">
    <property type="term" value="F:ATP binding"/>
    <property type="evidence" value="ECO:0007669"/>
    <property type="project" value="InterPro"/>
</dbReference>
<accession>A0A2T7PMT9</accession>
<dbReference type="GO" id="GO:0006040">
    <property type="term" value="P:amino sugar metabolic process"/>
    <property type="evidence" value="ECO:0007669"/>
    <property type="project" value="InterPro"/>
</dbReference>
<dbReference type="AlphaFoldDB" id="A0A2T7PMT9"/>
<evidence type="ECO:0000256" key="1">
    <source>
        <dbReference type="SAM" id="MobiDB-lite"/>
    </source>
</evidence>
<evidence type="ECO:0000313" key="2">
    <source>
        <dbReference type="EMBL" id="PVD34746.1"/>
    </source>
</evidence>
<evidence type="ECO:0000313" key="3">
    <source>
        <dbReference type="Proteomes" id="UP000245119"/>
    </source>
</evidence>
<sequence>MTSYTGVGVMSGSSLDGLDLCCVEFTGDVDFDIWSYRVKTTRIVPYTSEWREKLGSAASLSGLELVRLHYDYAHFMGRILQNFITDCDGKVDFVAIHGHTVFHQPDQQLTFQLGDGETLATYLTCPLVANFRAKDVALGGQGAPLVPSGERFLYSQMALCVNLGGIANVGMRGGGAWDICPCNIVMNKLARLYDSSLEYDRNGEIAEKGEVCQELLSSLESLEFYSLPHPKSLGNEWVESNIWPLLDTNKYSIPNIMRTFVEHITNRIADACSDTASTQRPATPTSPSSFSSSPTSPSSFSSSPNSSNCVNGARDEAVLITGGGAHNVFLMKKLREKLAEKDIRIHETDDCTVDFKEALVFAYLGLRSLLGLTNVFSETTGAKRDCVAGSIHQPTSLEQVKTNLHAHFRSLLRRQMSA</sequence>
<dbReference type="EMBL" id="PZQS01000003">
    <property type="protein sequence ID" value="PVD34746.1"/>
    <property type="molecule type" value="Genomic_DNA"/>
</dbReference>
<protein>
    <recommendedName>
        <fullName evidence="4">Anhydro-N-acetylmuramic acid kinase</fullName>
    </recommendedName>
</protein>
<dbReference type="InterPro" id="IPR005338">
    <property type="entry name" value="Anhydro_N_Ac-Mur_kinase"/>
</dbReference>
<organism evidence="2 3">
    <name type="scientific">Pomacea canaliculata</name>
    <name type="common">Golden apple snail</name>
    <dbReference type="NCBI Taxonomy" id="400727"/>
    <lineage>
        <taxon>Eukaryota</taxon>
        <taxon>Metazoa</taxon>
        <taxon>Spiralia</taxon>
        <taxon>Lophotrochozoa</taxon>
        <taxon>Mollusca</taxon>
        <taxon>Gastropoda</taxon>
        <taxon>Caenogastropoda</taxon>
        <taxon>Architaenioglossa</taxon>
        <taxon>Ampullarioidea</taxon>
        <taxon>Ampullariidae</taxon>
        <taxon>Pomacea</taxon>
    </lineage>
</organism>
<comment type="caution">
    <text evidence="2">The sequence shown here is derived from an EMBL/GenBank/DDBJ whole genome shotgun (WGS) entry which is preliminary data.</text>
</comment>
<evidence type="ECO:0008006" key="4">
    <source>
        <dbReference type="Google" id="ProtNLM"/>
    </source>
</evidence>
<dbReference type="Gene3D" id="3.30.420.40">
    <property type="match status" value="1"/>
</dbReference>